<gene>
    <name evidence="1" type="ORF">SAMN02745129_2410</name>
</gene>
<sequence length="99" mass="10968">MAVGVKPEVVEAIDKVLMEDWDPIGIGHLPRAEGEYRSYAVELADMLQAGVSKAEVVAYLVRVCQDMFGLKTDFDYREYVEHVAVLILEAGAQAQGERP</sequence>
<dbReference type="AlphaFoldDB" id="A0A1M5U590"/>
<dbReference type="RefSeq" id="WP_067655605.1">
    <property type="nucleotide sequence ID" value="NZ_FQXG01000003.1"/>
</dbReference>
<organism evidence="1 2">
    <name type="scientific">Ferrimonas marina</name>
    <dbReference type="NCBI Taxonomy" id="299255"/>
    <lineage>
        <taxon>Bacteria</taxon>
        <taxon>Pseudomonadati</taxon>
        <taxon>Pseudomonadota</taxon>
        <taxon>Gammaproteobacteria</taxon>
        <taxon>Alteromonadales</taxon>
        <taxon>Ferrimonadaceae</taxon>
        <taxon>Ferrimonas</taxon>
    </lineage>
</organism>
<proteinExistence type="predicted"/>
<dbReference type="Proteomes" id="UP000184268">
    <property type="component" value="Unassembled WGS sequence"/>
</dbReference>
<evidence type="ECO:0000313" key="1">
    <source>
        <dbReference type="EMBL" id="SHH58026.1"/>
    </source>
</evidence>
<evidence type="ECO:0000313" key="2">
    <source>
        <dbReference type="Proteomes" id="UP000184268"/>
    </source>
</evidence>
<keyword evidence="2" id="KW-1185">Reference proteome</keyword>
<accession>A0A1M5U590</accession>
<dbReference type="OrthoDB" id="773332at2"/>
<protein>
    <recommendedName>
        <fullName evidence="3">DUF1871 family protein</fullName>
    </recommendedName>
</protein>
<dbReference type="EMBL" id="FQXG01000003">
    <property type="protein sequence ID" value="SHH58026.1"/>
    <property type="molecule type" value="Genomic_DNA"/>
</dbReference>
<name>A0A1M5U590_9GAMM</name>
<reference evidence="1 2" key="1">
    <citation type="submission" date="2016-11" db="EMBL/GenBank/DDBJ databases">
        <authorList>
            <person name="Jaros S."/>
            <person name="Januszkiewicz K."/>
            <person name="Wedrychowicz H."/>
        </authorList>
    </citation>
    <scope>NUCLEOTIDE SEQUENCE [LARGE SCALE GENOMIC DNA]</scope>
    <source>
        <strain evidence="1 2">DSM 16917</strain>
    </source>
</reference>
<evidence type="ECO:0008006" key="3">
    <source>
        <dbReference type="Google" id="ProtNLM"/>
    </source>
</evidence>